<feature type="domain" description="F-box" evidence="1">
    <location>
        <begin position="18"/>
        <end position="58"/>
    </location>
</feature>
<dbReference type="InterPro" id="IPR055290">
    <property type="entry name" value="At3g26010-like"/>
</dbReference>
<dbReference type="InterPro" id="IPR036047">
    <property type="entry name" value="F-box-like_dom_sf"/>
</dbReference>
<comment type="caution">
    <text evidence="2">The sequence shown here is derived from an EMBL/GenBank/DDBJ whole genome shotgun (WGS) entry which is preliminary data.</text>
</comment>
<dbReference type="SMART" id="SM00256">
    <property type="entry name" value="FBOX"/>
    <property type="match status" value="1"/>
</dbReference>
<sequence length="371" mass="43605">MEDSNHQSTLSSAVLIGFNDDLLTEILLRLPVSSILRFKSVSKHWRWLLSHRSFTLRFDKLLKSPGLFLRNVYVPFDVEDRSPPPFRTLDFCFDPHGIRIVQSCNGLLLCCSDTLERADCKYYVFNPTTKQYAIIPSVTTRDHETIRFMGLAFNETDCVHYKIICIYALEPFGKLFQIQMYSSNIRQWKISIESFSMDWPFSLDGVYCNKAFHWCSIYRHEIYSFKVDVEQMQTMPLPVMSSGDFHNLMLAPLYFGESRGYLHLVESPSPKKRFDVNVYEMLMDHSVWFLKYHVELDELSAPFSMIDYLLYRGLHVCDVVRGEKEGDTFMVVCFHGRMIRYNVHDKSFEQIFSFTKLYEGVHRYTETLALL</sequence>
<protein>
    <recommendedName>
        <fullName evidence="1">F-box domain-containing protein</fullName>
    </recommendedName>
</protein>
<organism evidence="2 3">
    <name type="scientific">Deinandra increscens subsp. villosa</name>
    <dbReference type="NCBI Taxonomy" id="3103831"/>
    <lineage>
        <taxon>Eukaryota</taxon>
        <taxon>Viridiplantae</taxon>
        <taxon>Streptophyta</taxon>
        <taxon>Embryophyta</taxon>
        <taxon>Tracheophyta</taxon>
        <taxon>Spermatophyta</taxon>
        <taxon>Magnoliopsida</taxon>
        <taxon>eudicotyledons</taxon>
        <taxon>Gunneridae</taxon>
        <taxon>Pentapetalae</taxon>
        <taxon>asterids</taxon>
        <taxon>campanulids</taxon>
        <taxon>Asterales</taxon>
        <taxon>Asteraceae</taxon>
        <taxon>Asteroideae</taxon>
        <taxon>Heliantheae alliance</taxon>
        <taxon>Madieae</taxon>
        <taxon>Madiinae</taxon>
        <taxon>Deinandra</taxon>
    </lineage>
</organism>
<evidence type="ECO:0000313" key="2">
    <source>
        <dbReference type="EMBL" id="KAK9051327.1"/>
    </source>
</evidence>
<dbReference type="Proteomes" id="UP001408789">
    <property type="component" value="Unassembled WGS sequence"/>
</dbReference>
<dbReference type="NCBIfam" id="TIGR01640">
    <property type="entry name" value="F_box_assoc_1"/>
    <property type="match status" value="1"/>
</dbReference>
<name>A0AAP0GJX9_9ASTR</name>
<dbReference type="Pfam" id="PF07734">
    <property type="entry name" value="FBA_1"/>
    <property type="match status" value="1"/>
</dbReference>
<dbReference type="AlphaFoldDB" id="A0AAP0GJX9"/>
<keyword evidence="3" id="KW-1185">Reference proteome</keyword>
<dbReference type="Pfam" id="PF00646">
    <property type="entry name" value="F-box"/>
    <property type="match status" value="1"/>
</dbReference>
<dbReference type="InterPro" id="IPR017451">
    <property type="entry name" value="F-box-assoc_interact_dom"/>
</dbReference>
<gene>
    <name evidence="2" type="ORF">SSX86_027954</name>
</gene>
<accession>A0AAP0GJX9</accession>
<dbReference type="PANTHER" id="PTHR35546:SF115">
    <property type="entry name" value="F-BOX DOMAIN-CONTAINING PROTEIN"/>
    <property type="match status" value="1"/>
</dbReference>
<dbReference type="EMBL" id="JBCNJP010000027">
    <property type="protein sequence ID" value="KAK9051327.1"/>
    <property type="molecule type" value="Genomic_DNA"/>
</dbReference>
<dbReference type="SUPFAM" id="SSF81383">
    <property type="entry name" value="F-box domain"/>
    <property type="match status" value="1"/>
</dbReference>
<dbReference type="InterPro" id="IPR006527">
    <property type="entry name" value="F-box-assoc_dom_typ1"/>
</dbReference>
<dbReference type="Gene3D" id="1.20.1280.50">
    <property type="match status" value="1"/>
</dbReference>
<evidence type="ECO:0000259" key="1">
    <source>
        <dbReference type="SMART" id="SM00256"/>
    </source>
</evidence>
<reference evidence="2 3" key="1">
    <citation type="submission" date="2024-04" db="EMBL/GenBank/DDBJ databases">
        <title>The reference genome of an endangered Asteraceae, Deinandra increscens subsp. villosa, native to the Central Coast of California.</title>
        <authorList>
            <person name="Guilliams M."/>
            <person name="Hasenstab-Lehman K."/>
            <person name="Meyer R."/>
            <person name="Mcevoy S."/>
        </authorList>
    </citation>
    <scope>NUCLEOTIDE SEQUENCE [LARGE SCALE GENOMIC DNA]</scope>
    <source>
        <tissue evidence="2">Leaf</tissue>
    </source>
</reference>
<proteinExistence type="predicted"/>
<evidence type="ECO:0000313" key="3">
    <source>
        <dbReference type="Proteomes" id="UP001408789"/>
    </source>
</evidence>
<dbReference type="PANTHER" id="PTHR35546">
    <property type="entry name" value="F-BOX PROTEIN INTERACTION DOMAIN PROTEIN-RELATED"/>
    <property type="match status" value="1"/>
</dbReference>
<dbReference type="InterPro" id="IPR001810">
    <property type="entry name" value="F-box_dom"/>
</dbReference>
<dbReference type="CDD" id="cd22157">
    <property type="entry name" value="F-box_AtFBW1-like"/>
    <property type="match status" value="1"/>
</dbReference>